<dbReference type="Proteomes" id="UP000499080">
    <property type="component" value="Unassembled WGS sequence"/>
</dbReference>
<keyword evidence="2" id="KW-1185">Reference proteome</keyword>
<gene>
    <name evidence="1" type="ORF">AVEN_193613_1</name>
</gene>
<sequence>MLIQLDRHGKGNRVSNLEPSGAAAATLPLGRSNLKGRYVMRKRRLSALSKSFLAFQSGLSLICIVEQEQRGHECHVKLMNVRSPVFLTTKNEFVFVAAEETALLFLKLNSSRGIQKS</sequence>
<evidence type="ECO:0000313" key="1">
    <source>
        <dbReference type="EMBL" id="GBN28023.1"/>
    </source>
</evidence>
<dbReference type="AlphaFoldDB" id="A0A4Y2MMX4"/>
<evidence type="ECO:0000313" key="2">
    <source>
        <dbReference type="Proteomes" id="UP000499080"/>
    </source>
</evidence>
<accession>A0A4Y2MMX4</accession>
<organism evidence="1 2">
    <name type="scientific">Araneus ventricosus</name>
    <name type="common">Orbweaver spider</name>
    <name type="synonym">Epeira ventricosa</name>
    <dbReference type="NCBI Taxonomy" id="182803"/>
    <lineage>
        <taxon>Eukaryota</taxon>
        <taxon>Metazoa</taxon>
        <taxon>Ecdysozoa</taxon>
        <taxon>Arthropoda</taxon>
        <taxon>Chelicerata</taxon>
        <taxon>Arachnida</taxon>
        <taxon>Araneae</taxon>
        <taxon>Araneomorphae</taxon>
        <taxon>Entelegynae</taxon>
        <taxon>Araneoidea</taxon>
        <taxon>Araneidae</taxon>
        <taxon>Araneus</taxon>
    </lineage>
</organism>
<comment type="caution">
    <text evidence="1">The sequence shown here is derived from an EMBL/GenBank/DDBJ whole genome shotgun (WGS) entry which is preliminary data.</text>
</comment>
<proteinExistence type="predicted"/>
<dbReference type="EMBL" id="BGPR01007584">
    <property type="protein sequence ID" value="GBN28023.1"/>
    <property type="molecule type" value="Genomic_DNA"/>
</dbReference>
<protein>
    <submittedName>
        <fullName evidence="1">Uncharacterized protein</fullName>
    </submittedName>
</protein>
<name>A0A4Y2MMX4_ARAVE</name>
<reference evidence="1 2" key="1">
    <citation type="journal article" date="2019" name="Sci. Rep.">
        <title>Orb-weaving spider Araneus ventricosus genome elucidates the spidroin gene catalogue.</title>
        <authorList>
            <person name="Kono N."/>
            <person name="Nakamura H."/>
            <person name="Ohtoshi R."/>
            <person name="Moran D.A.P."/>
            <person name="Shinohara A."/>
            <person name="Yoshida Y."/>
            <person name="Fujiwara M."/>
            <person name="Mori M."/>
            <person name="Tomita M."/>
            <person name="Arakawa K."/>
        </authorList>
    </citation>
    <scope>NUCLEOTIDE SEQUENCE [LARGE SCALE GENOMIC DNA]</scope>
</reference>